<protein>
    <recommendedName>
        <fullName evidence="3">Carrier domain-containing protein</fullName>
    </recommendedName>
</protein>
<reference evidence="2" key="3">
    <citation type="submission" date="2022-12" db="EMBL/GenBank/DDBJ databases">
        <title>Development of a Multilocus Sequence Typing Scheme for Bacteroides fragilis Based on Whole Genome Sequencing Data and Clinical Application.</title>
        <authorList>
            <person name="Nielsen F.D."/>
            <person name="Justesen U.S."/>
        </authorList>
    </citation>
    <scope>NUCLEOTIDE SEQUENCE</scope>
    <source>
        <strain evidence="2">BF_BC_ODE_DK_2015_2</strain>
    </source>
</reference>
<organism evidence="1">
    <name type="scientific">Bacteroides fragilis</name>
    <dbReference type="NCBI Taxonomy" id="817"/>
    <lineage>
        <taxon>Bacteria</taxon>
        <taxon>Pseudomonadati</taxon>
        <taxon>Bacteroidota</taxon>
        <taxon>Bacteroidia</taxon>
        <taxon>Bacteroidales</taxon>
        <taxon>Bacteroidaceae</taxon>
        <taxon>Bacteroides</taxon>
    </lineage>
</organism>
<evidence type="ECO:0000313" key="2">
    <source>
        <dbReference type="EMBL" id="MCZ2654195.1"/>
    </source>
</evidence>
<dbReference type="InterPro" id="IPR036736">
    <property type="entry name" value="ACP-like_sf"/>
</dbReference>
<dbReference type="EMBL" id="JAPUAC010000005">
    <property type="protein sequence ID" value="MCZ2654195.1"/>
    <property type="molecule type" value="Genomic_DNA"/>
</dbReference>
<reference evidence="1" key="1">
    <citation type="book" date="2014" name="THE 24TH EUROPEAN CONGRESS OF CLINICAL MICROBIOLOGY AND INFECTIOUS DISEASES" publisher="ECCMID 2014" city="Barcelona, Spain">
        <title>Identification of resistance genes in three multidrug-resistant Bacteroides fragilis isolates by whole genome sequencing.</title>
        <editorList>
            <person name="Unknown"/>
            <person name="A."/>
        </editorList>
        <authorList>
            <person name="Sydenham T.V."/>
            <person name="Hasman H."/>
            <person name="Wang M."/>
            <person name="Soki J."/>
            <person name="Nagy E."/>
            <person name="Justesen U.S."/>
        </authorList>
    </citation>
    <scope>NUCLEOTIDE SEQUENCE</scope>
    <source>
        <strain evidence="1">DCMOUH0018B</strain>
    </source>
</reference>
<proteinExistence type="predicted"/>
<dbReference type="EMBL" id="JMZZ02000029">
    <property type="protein sequence ID" value="KFX76569.1"/>
    <property type="molecule type" value="Genomic_DNA"/>
</dbReference>
<reference evidence="1" key="2">
    <citation type="submission" date="2014-07" db="EMBL/GenBank/DDBJ databases">
        <title>Genetics and epidemiology of antimicrobial resistance in B. fragilis group.</title>
        <authorList>
            <person name="Sydenham T.V."/>
            <person name="Hasman H."/>
            <person name="Kemp M."/>
            <person name="Justesen U.S."/>
        </authorList>
    </citation>
    <scope>NUCLEOTIDE SEQUENCE [LARGE SCALE GENOMIC DNA]</scope>
    <source>
        <strain evidence="1">DCMOUH0018B</strain>
    </source>
</reference>
<dbReference type="AlphaFoldDB" id="A0A0I9UW68"/>
<dbReference type="Proteomes" id="UP001075704">
    <property type="component" value="Unassembled WGS sequence"/>
</dbReference>
<evidence type="ECO:0008006" key="3">
    <source>
        <dbReference type="Google" id="ProtNLM"/>
    </source>
</evidence>
<evidence type="ECO:0000313" key="1">
    <source>
        <dbReference type="EMBL" id="KFX76569.1"/>
    </source>
</evidence>
<comment type="caution">
    <text evidence="1">The sequence shown here is derived from an EMBL/GenBank/DDBJ whole genome shotgun (WGS) entry which is preliminary data.</text>
</comment>
<gene>
    <name evidence="1" type="ORF">EE52_0200540</name>
    <name evidence="2" type="ORF">O1422_08455</name>
</gene>
<dbReference type="Gene3D" id="1.10.1200.10">
    <property type="entry name" value="ACP-like"/>
    <property type="match status" value="1"/>
</dbReference>
<accession>A0A0I9UW68</accession>
<sequence>MSEINKNQINQIVFTVIEDYCSFNGLQVELTNDTPLIGSNRILDSMGLVNVIVDIETAFLDEDVELSLTSEAAMSGRISPFRSVGSLCNFIARQLGLEVD</sequence>
<dbReference type="PATRIC" id="fig|817.53.peg.107"/>
<name>A0A0I9UW68_BACFG</name>
<dbReference type="RefSeq" id="WP_044299330.1">
    <property type="nucleotide sequence ID" value="NZ_CAEUHN010000019.1"/>
</dbReference>